<dbReference type="Gene3D" id="2.180.10.10">
    <property type="entry name" value="RHS repeat-associated core"/>
    <property type="match status" value="7"/>
</dbReference>
<sequence length="1842" mass="201183">MSEGIESKYATVTVTLSSQSSWEITADYSAEENDPLGFFGAEHDDDFSVVGGIVTFAPGETEKTFLVPIVDDNLWEFDENFKSTLSNLSLHVSAGDLTGKITIEDNDNPFGKLFVCSCWCNCLNGVVTSVVDSVGAMLVKFSSAIYLSKGNPHPTIALDVPFTPSSGTPDAIEAQLTFGGIIGDSVFYDASSLSSGETYRFALQADATSLPTGEYPWEMTLTEHYPSLPSVTRTYRGRQEIVNQISSSVGNRWTIEGVDRLVVDENGASLVTSEGNLFRFKFNGEVYVATGDNPVDATLVYGGGEYVYRTVYGEESHFDEDGLLQVRIDKVGNVSTYTYIDADDGPIADDIETITDFFGRTKTFAYTEGRLSSVTDFAGRVTEYEHDEDGLLVSVTETDPDGAGPGEAKVTTFDYDPVTKLMTSITDAENQATTFEYRPDRSLYKRVAPDSTEETFAPSMTAGVVDTSGTLGSALNPAPLLLSSGVAGSFEDQSGNALSYTTDAFGNKTSTTDELGNVTIMERDSRGRLTRQVDPDPDGAGPLPAHETLYEYDALGNLLEMTLPDGSVRTWTYDEDWNVPLSYEDERGLMTLYTVASATGLVTAIRQVVDSVDDEYNLETDDVVTSFTFTTVPSSPGDPPAGLPERITDPLGRVTYLEYDGHGNLIRATYGEGTVSESMIQYFYDVQDLLEYELDPLGRRTDYTYDAVGQLVEVQQPDPDAGGPLARPTLGYVYNTLGQLVTEIDPLGRETSYHYDSLGRVTQVDRPDHDGDTNLTTSYTTYDDRGLPTVVTDPLGRVTGYEYDELGRLVLITMPDPDGGGILTSPETSFSYDAMGRKLTETDPLGNVTTYAYENYGRTVTITQPDPDGAGAQSSPVTVMTYDEAGNLLTVTDALGRVTTNEYDILGRLIRVTQPDPDDYGPLGAMITEYAYDKVGNLVTLTAPGGAVTSYEYDALNRKTRVTSPDPDGVGPLDSPVTEYVYDVAGQLLSVTDPLDRVTEYDYDGLGRLVLVTLPDPDGGGPLAAPEISYVYDAAGRKLSETDPLGNTTEYAYDLLDHMIELTQADPDGGGPLTSPVSEWLYDDAGQLLESTDALSNVTSYTYDQLGRTLGVTQPDPDGVGGASAPVTSYTYDAVGNRLTVTSPLSKVTTYVYDNLYRNTSVTDPLTGVTSFEYDAVGNRLSLTDPEENTTTWQFDALNRVVLETNELSATRTFEYSQAGDLTAKVDRLARRTEYEYDALHRRTAEKWYDGVSLVRTIGFEFDAASQLTEASDPAAINVYNYDLLGRVTQEVQTFAGFTDTLTFDYEFDAAGNRTESRWNFGTTEEITSEFEYDAQNRLKQLTRESDEEASFWHRVAFSYNKLGQYTELNRFVGDNTTPIGVADTAYSYDDLNRLTGILHTTGLTTWAGYDYTYDAASRILSIDSFLDGLSEYDYDDTDQLVGADHTGSTDETYDYDANGNRVTGYTTGDNNQLLSDGTYSYTYDAEGNRATRTNISTSYVTEYTWDHRNRLVAVTEKDDLDNVLSTVENSYDVFNRWIRRSVDSDGPGIATAVDSYFAYEGTQLTTEFSGDDGSDISHIYSWGQNTDELIADITHGSTPNFGLTDHLGTPRDFVAYDSLLTTTVDTGHHIYNAFGTLTFSTGITSFLGYTARPFEITIGLQYNLNRWYDATVGRWVSEDPIGFDGGTENLREYAYNNALSNTDPTGLIPPNPGVIINREIRNLGRGVGQYFSDWWFYANPINTDPNTSGKDCVDAALRIGTRLGQATAVIAGSAAAGFAVAGATGISMIGVVPLSQLPQTLALELAVWAGWLGIGAGGGSTIAERFSRNGGLWDMIDECFK</sequence>
<dbReference type="Pfam" id="PF25023">
    <property type="entry name" value="TEN_YD-shell"/>
    <property type="match status" value="2"/>
</dbReference>
<evidence type="ECO:0000259" key="5">
    <source>
        <dbReference type="Pfam" id="PF25023"/>
    </source>
</evidence>
<dbReference type="GO" id="GO:0016787">
    <property type="term" value="F:hydrolase activity"/>
    <property type="evidence" value="ECO:0007669"/>
    <property type="project" value="UniProtKB-KW"/>
</dbReference>
<dbReference type="InterPro" id="IPR031325">
    <property type="entry name" value="RHS_repeat"/>
</dbReference>
<keyword evidence="7" id="KW-1185">Reference proteome</keyword>
<keyword evidence="1" id="KW-0732">Signal</keyword>
<dbReference type="InterPro" id="IPR056823">
    <property type="entry name" value="TEN-like_YD-shell"/>
</dbReference>
<evidence type="ECO:0000313" key="7">
    <source>
        <dbReference type="Proteomes" id="UP000315017"/>
    </source>
</evidence>
<dbReference type="Pfam" id="PF05593">
    <property type="entry name" value="RHS_repeat"/>
    <property type="match status" value="10"/>
</dbReference>
<proteinExistence type="predicted"/>
<organism evidence="6 7">
    <name type="scientific">Anatilimnocola aggregata</name>
    <dbReference type="NCBI Taxonomy" id="2528021"/>
    <lineage>
        <taxon>Bacteria</taxon>
        <taxon>Pseudomonadati</taxon>
        <taxon>Planctomycetota</taxon>
        <taxon>Planctomycetia</taxon>
        <taxon>Pirellulales</taxon>
        <taxon>Pirellulaceae</taxon>
        <taxon>Anatilimnocola</taxon>
    </lineage>
</organism>
<name>A0A517YC45_9BACT</name>
<dbReference type="NCBIfam" id="TIGR03696">
    <property type="entry name" value="Rhs_assc_core"/>
    <property type="match status" value="1"/>
</dbReference>
<dbReference type="PANTHER" id="PTHR32305">
    <property type="match status" value="1"/>
</dbReference>
<dbReference type="KEGG" id="aagg:ETAA8_28390"/>
<accession>A0A517YC45</accession>
<feature type="domain" description="Teneurin-like YD-shell" evidence="5">
    <location>
        <begin position="1387"/>
        <end position="1688"/>
    </location>
</feature>
<dbReference type="NCBIfam" id="TIGR01643">
    <property type="entry name" value="YD_repeat_2x"/>
    <property type="match status" value="11"/>
</dbReference>
<dbReference type="InterPro" id="IPR050708">
    <property type="entry name" value="T6SS_VgrG/RHS"/>
</dbReference>
<feature type="domain" description="Teneurin-like YD-shell" evidence="5">
    <location>
        <begin position="899"/>
        <end position="1089"/>
    </location>
</feature>
<keyword evidence="2" id="KW-0677">Repeat</keyword>
<dbReference type="GO" id="GO:0007154">
    <property type="term" value="P:cell communication"/>
    <property type="evidence" value="ECO:0007669"/>
    <property type="project" value="InterPro"/>
</dbReference>
<dbReference type="InterPro" id="IPR022385">
    <property type="entry name" value="Rhs_assc_core"/>
</dbReference>
<dbReference type="EC" id="3.1.-.-" evidence="6"/>
<protein>
    <submittedName>
        <fullName evidence="6">Deoxyribonuclease RhsC</fullName>
        <ecNumber evidence="6">3.1.-.-</ecNumber>
    </submittedName>
</protein>
<gene>
    <name evidence="6" type="primary">rhsC</name>
    <name evidence="6" type="ORF">ETAA8_28390</name>
</gene>
<dbReference type="Gene3D" id="2.60.40.2030">
    <property type="match status" value="1"/>
</dbReference>
<dbReference type="SUPFAM" id="SSF141072">
    <property type="entry name" value="CalX-like"/>
    <property type="match status" value="1"/>
</dbReference>
<evidence type="ECO:0000256" key="3">
    <source>
        <dbReference type="ARBA" id="ARBA00022837"/>
    </source>
</evidence>
<dbReference type="PANTHER" id="PTHR32305:SF15">
    <property type="entry name" value="PROTEIN RHSA-RELATED"/>
    <property type="match status" value="1"/>
</dbReference>
<evidence type="ECO:0000256" key="1">
    <source>
        <dbReference type="ARBA" id="ARBA00022729"/>
    </source>
</evidence>
<dbReference type="InterPro" id="IPR003644">
    <property type="entry name" value="Calx_beta"/>
</dbReference>
<dbReference type="EMBL" id="CP036274">
    <property type="protein sequence ID" value="QDU27749.1"/>
    <property type="molecule type" value="Genomic_DNA"/>
</dbReference>
<dbReference type="InterPro" id="IPR038081">
    <property type="entry name" value="CalX-like_sf"/>
</dbReference>
<dbReference type="Pfam" id="PF03160">
    <property type="entry name" value="Calx-beta"/>
    <property type="match status" value="1"/>
</dbReference>
<evidence type="ECO:0000313" key="6">
    <source>
        <dbReference type="EMBL" id="QDU27749.1"/>
    </source>
</evidence>
<keyword evidence="6" id="KW-0378">Hydrolase</keyword>
<dbReference type="GO" id="GO:0016020">
    <property type="term" value="C:membrane"/>
    <property type="evidence" value="ECO:0007669"/>
    <property type="project" value="InterPro"/>
</dbReference>
<keyword evidence="3" id="KW-0106">Calcium</keyword>
<reference evidence="6 7" key="1">
    <citation type="submission" date="2019-02" db="EMBL/GenBank/DDBJ databases">
        <title>Deep-cultivation of Planctomycetes and their phenomic and genomic characterization uncovers novel biology.</title>
        <authorList>
            <person name="Wiegand S."/>
            <person name="Jogler M."/>
            <person name="Boedeker C."/>
            <person name="Pinto D."/>
            <person name="Vollmers J."/>
            <person name="Rivas-Marin E."/>
            <person name="Kohn T."/>
            <person name="Peeters S.H."/>
            <person name="Heuer A."/>
            <person name="Rast P."/>
            <person name="Oberbeckmann S."/>
            <person name="Bunk B."/>
            <person name="Jeske O."/>
            <person name="Meyerdierks A."/>
            <person name="Storesund J.E."/>
            <person name="Kallscheuer N."/>
            <person name="Luecker S."/>
            <person name="Lage O.M."/>
            <person name="Pohl T."/>
            <person name="Merkel B.J."/>
            <person name="Hornburger P."/>
            <person name="Mueller R.-W."/>
            <person name="Bruemmer F."/>
            <person name="Labrenz M."/>
            <person name="Spormann A.M."/>
            <person name="Op den Camp H."/>
            <person name="Overmann J."/>
            <person name="Amann R."/>
            <person name="Jetten M.S.M."/>
            <person name="Mascher T."/>
            <person name="Medema M.H."/>
            <person name="Devos D.P."/>
            <person name="Kaster A.-K."/>
            <person name="Ovreas L."/>
            <person name="Rohde M."/>
            <person name="Galperin M.Y."/>
            <person name="Jogler C."/>
        </authorList>
    </citation>
    <scope>NUCLEOTIDE SEQUENCE [LARGE SCALE GENOMIC DNA]</scope>
    <source>
        <strain evidence="6 7">ETA_A8</strain>
    </source>
</reference>
<feature type="domain" description="Calx-beta" evidence="4">
    <location>
        <begin position="41"/>
        <end position="93"/>
    </location>
</feature>
<dbReference type="InterPro" id="IPR006530">
    <property type="entry name" value="YD"/>
</dbReference>
<evidence type="ECO:0000259" key="4">
    <source>
        <dbReference type="Pfam" id="PF03160"/>
    </source>
</evidence>
<evidence type="ECO:0000256" key="2">
    <source>
        <dbReference type="ARBA" id="ARBA00022737"/>
    </source>
</evidence>
<dbReference type="Proteomes" id="UP000315017">
    <property type="component" value="Chromosome"/>
</dbReference>